<feature type="repeat" description="TPR" evidence="1">
    <location>
        <begin position="304"/>
        <end position="337"/>
    </location>
</feature>
<evidence type="ECO:0000313" key="4">
    <source>
        <dbReference type="Proteomes" id="UP000003465"/>
    </source>
</evidence>
<dbReference type="PROSITE" id="PS50005">
    <property type="entry name" value="TPR"/>
    <property type="match status" value="1"/>
</dbReference>
<feature type="domain" description="SMEK" evidence="2">
    <location>
        <begin position="24"/>
        <end position="150"/>
    </location>
</feature>
<name>A0A656GBC7_PSEA0</name>
<dbReference type="Pfam" id="PF21941">
    <property type="entry name" value="SMEK_N"/>
    <property type="match status" value="1"/>
</dbReference>
<dbReference type="InterPro" id="IPR019734">
    <property type="entry name" value="TPR_rpt"/>
</dbReference>
<comment type="caution">
    <text evidence="3">The sequence shown here is derived from an EMBL/GenBank/DDBJ whole genome shotgun (WGS) entry which is preliminary data.</text>
</comment>
<dbReference type="EMBL" id="AEAG01000598">
    <property type="protein sequence ID" value="EGH22805.1"/>
    <property type="molecule type" value="Genomic_DNA"/>
</dbReference>
<evidence type="ECO:0000259" key="2">
    <source>
        <dbReference type="Pfam" id="PF21941"/>
    </source>
</evidence>
<dbReference type="InterPro" id="IPR047740">
    <property type="entry name" value="SMEK_dom"/>
</dbReference>
<protein>
    <recommendedName>
        <fullName evidence="2">SMEK domain-containing protein</fullName>
    </recommendedName>
</protein>
<keyword evidence="1" id="KW-0802">TPR repeat</keyword>
<evidence type="ECO:0000256" key="1">
    <source>
        <dbReference type="PROSITE-ProRule" id="PRU00339"/>
    </source>
</evidence>
<gene>
    <name evidence="3" type="ORF">PSYMO_15486</name>
</gene>
<dbReference type="Proteomes" id="UP000003465">
    <property type="component" value="Unassembled WGS sequence"/>
</dbReference>
<dbReference type="AlphaFoldDB" id="A0A656GBC7"/>
<organism evidence="3 4">
    <name type="scientific">Pseudomonas amygdali pv. mori str. 301020</name>
    <dbReference type="NCBI Taxonomy" id="629261"/>
    <lineage>
        <taxon>Bacteria</taxon>
        <taxon>Pseudomonadati</taxon>
        <taxon>Pseudomonadota</taxon>
        <taxon>Gammaproteobacteria</taxon>
        <taxon>Pseudomonadales</taxon>
        <taxon>Pseudomonadaceae</taxon>
        <taxon>Pseudomonas</taxon>
        <taxon>Pseudomonas amygdali</taxon>
    </lineage>
</organism>
<dbReference type="InterPro" id="IPR011990">
    <property type="entry name" value="TPR-like_helical_dom_sf"/>
</dbReference>
<reference evidence="3 4" key="1">
    <citation type="journal article" date="2011" name="PLoS Pathog.">
        <title>Dynamic evolution of pathogenicity revealed by sequencing and comparative genomics of 19 Pseudomonas syringae isolates.</title>
        <authorList>
            <person name="Baltrus D.A."/>
            <person name="Nishimura M.T."/>
            <person name="Romanchuk A."/>
            <person name="Chang J.H."/>
            <person name="Mukhtar M.S."/>
            <person name="Cherkis K."/>
            <person name="Roach J."/>
            <person name="Grant S.R."/>
            <person name="Jones C.D."/>
            <person name="Dangl J.L."/>
        </authorList>
    </citation>
    <scope>NUCLEOTIDE SEQUENCE [LARGE SCALE GENOMIC DNA]</scope>
    <source>
        <strain evidence="3 4">301020</strain>
    </source>
</reference>
<dbReference type="Gene3D" id="1.25.40.10">
    <property type="entry name" value="Tetratricopeptide repeat domain"/>
    <property type="match status" value="2"/>
</dbReference>
<accession>A0A656GBC7</accession>
<dbReference type="PANTHER" id="PTHR47050:SF1">
    <property type="entry name" value="TETRATRICOPEPTIDE REPEAT PROTEIN 24-LIKE"/>
    <property type="match status" value="1"/>
</dbReference>
<dbReference type="SMART" id="SM00028">
    <property type="entry name" value="TPR"/>
    <property type="match status" value="4"/>
</dbReference>
<dbReference type="PANTHER" id="PTHR47050">
    <property type="entry name" value="TETRATRICOPEPTIDE REPEAT PROTEIN 24"/>
    <property type="match status" value="1"/>
</dbReference>
<dbReference type="NCBIfam" id="NF033859">
    <property type="entry name" value="SMEK_N"/>
    <property type="match status" value="1"/>
</dbReference>
<evidence type="ECO:0000313" key="3">
    <source>
        <dbReference type="EMBL" id="EGH22805.1"/>
    </source>
</evidence>
<dbReference type="SUPFAM" id="SSF48452">
    <property type="entry name" value="TPR-like"/>
    <property type="match status" value="2"/>
</dbReference>
<proteinExistence type="predicted"/>
<dbReference type="InterPro" id="IPR024812">
    <property type="entry name" value="TPR_24"/>
</dbReference>
<sequence>MKRNIGGAVGVFKSEGLIDGLAMMLSVVRAKFELNSKAGLIDDNLFAEDFVGGVLNSLFDWDLVNVNKKKTNHPCIDLLDESRGIGVQVTAEVGVRKINETIECTIKHELNLQRLIVFTLVPRQRTYKVSQKEIFDHKKDVLDFGFVIKQAGMLPLDKVQDLLNFVDDCLNLTGQFKSDAVDAEIIRVLESLGRNKDSEPLSHEVLNMIKTDKKHVALRILDVHANELLKASASKLYEVAYLYTLLAPLKAEVYFKIAQGLYPEDLSSINVRGLNLMRLGLLTEAEATFKSGLEKEGVAERELSGIYGNLGILNKSRSQFKDAIQCYQKAIALTSERDAEVLARHYNNLGVCFCHLENFNRAAENFFIAINFLDLAVAADDAGAAEGRFNLIRSNILTNKAVRCRQLAKLKNSPALLREAESFLLQAIKLAGVESAKTELMKNYGNLSNVYLDMDNFPRAKSFLLLSYDLAVETHDYLGEITCLINLGRLYILMDCISQALQHLLDAASKAQNRYPRLLALAQSNLAILYKKTGDSLESSKNYKLAVGFYESYNLEKSIVDLERELAATEMV</sequence>